<dbReference type="PANTHER" id="PTHR31511">
    <property type="entry name" value="PROTEIN CBG23764"/>
    <property type="match status" value="1"/>
</dbReference>
<accession>A0A1D2M720</accession>
<keyword evidence="3" id="KW-1185">Reference proteome</keyword>
<dbReference type="GO" id="GO:0071897">
    <property type="term" value="P:DNA biosynthetic process"/>
    <property type="evidence" value="ECO:0007669"/>
    <property type="project" value="UniProtKB-ARBA"/>
</dbReference>
<protein>
    <submittedName>
        <fullName evidence="2">Putative DNA polymerase</fullName>
    </submittedName>
</protein>
<dbReference type="OMA" id="HESPDFA"/>
<feature type="region of interest" description="Disordered" evidence="1">
    <location>
        <begin position="1200"/>
        <end position="1226"/>
    </location>
</feature>
<evidence type="ECO:0000256" key="1">
    <source>
        <dbReference type="SAM" id="MobiDB-lite"/>
    </source>
</evidence>
<organism evidence="2 3">
    <name type="scientific">Orchesella cincta</name>
    <name type="common">Springtail</name>
    <name type="synonym">Podura cincta</name>
    <dbReference type="NCBI Taxonomy" id="48709"/>
    <lineage>
        <taxon>Eukaryota</taxon>
        <taxon>Metazoa</taxon>
        <taxon>Ecdysozoa</taxon>
        <taxon>Arthropoda</taxon>
        <taxon>Hexapoda</taxon>
        <taxon>Collembola</taxon>
        <taxon>Entomobryomorpha</taxon>
        <taxon>Entomobryoidea</taxon>
        <taxon>Orchesellidae</taxon>
        <taxon>Orchesellinae</taxon>
        <taxon>Orchesella</taxon>
    </lineage>
</organism>
<dbReference type="OrthoDB" id="8191949at2759"/>
<evidence type="ECO:0000313" key="2">
    <source>
        <dbReference type="EMBL" id="ODM88780.1"/>
    </source>
</evidence>
<dbReference type="STRING" id="48709.A0A1D2M720"/>
<dbReference type="AlphaFoldDB" id="A0A1D2M720"/>
<dbReference type="Gene3D" id="3.30.420.10">
    <property type="entry name" value="Ribonuclease H-like superfamily/Ribonuclease H"/>
    <property type="match status" value="1"/>
</dbReference>
<dbReference type="EMBL" id="LJIJ01003196">
    <property type="protein sequence ID" value="ODM88780.1"/>
    <property type="molecule type" value="Genomic_DNA"/>
</dbReference>
<sequence length="1226" mass="142365">MLLGGGGIDVKHNDSPPDVQFEKESYLSDVISIYTADVEDLELKNPEDLFSYIYFQLIEILNEELKTRKSFKIQFVMTTLFSKLNPETNELELTEIPPNFRSFMHTILNESMIYKLIEIVSNKLSTDHEFFNQTKSGWNVEKILSLELKVVQYRPLKAFGGTYLQTPLLLQWKERSGGIDKNDPNRSTHSREVRHYKYPEIMSKVNFSGVEFPMNFKNFDNIMTKFHAQNQDIALTIIAYHESPDFAKNVKHQKIVLLNSSPFRMHMERQNRIIRNCFPYYMYQGEKRKIEVDLLLVISPDYSTSHFILIRNLVSFLRRNKHTNLICRMCLSHFHSSSSLDQHMLYCTKKSAVTRFPTNPNIVFENYKLTQKLPFIYYMDCESYLKPDSETKSAYRIIHQHLPCAYSYICIDWLGNKAGGNTYVQKYPNENIIKLFLDELMDDVSQKIDLLIQYQKTAYKTMNTSNINLKDVLRNKCDKFKKCGFCDKLFTRDDYENGRLAAHHSHLPPFKFEHLSCNKHNIAAKLPFQFNVFIHNGSNYDFNFIIQNLHLMGVENIDIIPKSSQKFLCIICNIKKGEYSAQIRFVDSYQFLSTSLANLVESVYEEGKGFDKFKLVYDEFSTEISRGLRPDDLFHKSMFPYNLLDGFKSLERKDFHSSKYYYNDLKETPPNPADLDRARKLWKFLEIHDLRGLVYFYCKLDTLILSCVFEAFRNVLLQTFKLDPGWFISLPGFSYSSAIRSVKCKLEFITSPTMYEFVLKSKRGGYAGIGSLKYCESNNKYLPDKLFNPALPTSFIQSLDVCALYAYSMKQCLPDRSFRFLPKEEMEEILSHDIHLFIGRLDVNSEIGYLLEVSLEIPSHLHPFLDDLPPVYENKKIAKEMLSDIQLDFIDSLQTNSQIFNSTRLIADLLPKKNYIVHSRLLKLYVELGVRITGVRNVLEFHQSPFLCAFIDRAIELRKKAKSTFESDIMKKISNSTYGRSLLQKEQQKSVKLVKSDDKILFYSSQPLFDDLHPINDALVAVVMKKRSVVLDSPVIWGCSILDIAKERFLRYYYMVLKPAFPELSLICTDTDSLSVYIEGSETDFYDFLWEKRHEHDLSGIDKNDPMFGKYFDDTNKSVPAPSGSGKTEYATSLIEKSDFLFQSKFSKIIVVCAHYQEAYRKLQSKLKCVFVNSLEDIEKHLVPHACILVDDQLNALENPQTASDESSSGGSVSEVSRIYEPADEI</sequence>
<dbReference type="Proteomes" id="UP000094527">
    <property type="component" value="Unassembled WGS sequence"/>
</dbReference>
<dbReference type="InterPro" id="IPR043502">
    <property type="entry name" value="DNA/RNA_pol_sf"/>
</dbReference>
<dbReference type="PANTHER" id="PTHR31511:SF12">
    <property type="entry name" value="RHO TERMINATION FACTOR N-TERMINAL DOMAIN-CONTAINING PROTEIN"/>
    <property type="match status" value="1"/>
</dbReference>
<name>A0A1D2M720_ORCCI</name>
<feature type="compositionally biased region" description="Low complexity" evidence="1">
    <location>
        <begin position="1206"/>
        <end position="1217"/>
    </location>
</feature>
<dbReference type="GO" id="GO:0003676">
    <property type="term" value="F:nucleic acid binding"/>
    <property type="evidence" value="ECO:0007669"/>
    <property type="project" value="InterPro"/>
</dbReference>
<proteinExistence type="predicted"/>
<comment type="caution">
    <text evidence="2">The sequence shown here is derived from an EMBL/GenBank/DDBJ whole genome shotgun (WGS) entry which is preliminary data.</text>
</comment>
<dbReference type="InterPro" id="IPR036397">
    <property type="entry name" value="RNaseH_sf"/>
</dbReference>
<gene>
    <name evidence="2" type="ORF">Ocin01_17902</name>
</gene>
<evidence type="ECO:0000313" key="3">
    <source>
        <dbReference type="Proteomes" id="UP000094527"/>
    </source>
</evidence>
<dbReference type="SUPFAM" id="SSF56672">
    <property type="entry name" value="DNA/RNA polymerases"/>
    <property type="match status" value="1"/>
</dbReference>
<dbReference type="GO" id="GO:0042575">
    <property type="term" value="C:DNA polymerase complex"/>
    <property type="evidence" value="ECO:0007669"/>
    <property type="project" value="UniProtKB-ARBA"/>
</dbReference>
<dbReference type="SUPFAM" id="SSF53098">
    <property type="entry name" value="Ribonuclease H-like"/>
    <property type="match status" value="1"/>
</dbReference>
<dbReference type="InterPro" id="IPR012337">
    <property type="entry name" value="RNaseH-like_sf"/>
</dbReference>
<reference evidence="2 3" key="1">
    <citation type="journal article" date="2016" name="Genome Biol. Evol.">
        <title>Gene Family Evolution Reflects Adaptation to Soil Environmental Stressors in the Genome of the Collembolan Orchesella cincta.</title>
        <authorList>
            <person name="Faddeeva-Vakhrusheva A."/>
            <person name="Derks M.F."/>
            <person name="Anvar S.Y."/>
            <person name="Agamennone V."/>
            <person name="Suring W."/>
            <person name="Smit S."/>
            <person name="van Straalen N.M."/>
            <person name="Roelofs D."/>
        </authorList>
    </citation>
    <scope>NUCLEOTIDE SEQUENCE [LARGE SCALE GENOMIC DNA]</scope>
    <source>
        <tissue evidence="2">Mixed pool</tissue>
    </source>
</reference>